<comment type="caution">
    <text evidence="10">The sequence shown here is derived from an EMBL/GenBank/DDBJ whole genome shotgun (WGS) entry which is preliminary data.</text>
</comment>
<dbReference type="PATRIC" id="fig|1225176.3.peg.1748"/>
<keyword evidence="7" id="KW-0648">Protein biosynthesis</keyword>
<evidence type="ECO:0000256" key="6">
    <source>
        <dbReference type="ARBA" id="ARBA00023146"/>
    </source>
</evidence>
<evidence type="ECO:0000313" key="11">
    <source>
        <dbReference type="Proteomes" id="UP000004478"/>
    </source>
</evidence>
<dbReference type="GO" id="GO:0005524">
    <property type="term" value="F:ATP binding"/>
    <property type="evidence" value="ECO:0007669"/>
    <property type="project" value="UniProtKB-KW"/>
</dbReference>
<proteinExistence type="inferred from homology"/>
<evidence type="ECO:0000256" key="1">
    <source>
        <dbReference type="ARBA" id="ARBA00022598"/>
    </source>
</evidence>
<reference evidence="10 11" key="1">
    <citation type="journal article" date="2012" name="J. Bacteriol.">
        <title>Draft Genome Sequence of Cecembia lonarensis Strain LW9T, Isolated from Lonar Lake, a Haloalkaline Lake in India.</title>
        <authorList>
            <person name="Shivaji S."/>
            <person name="Ara S."/>
            <person name="Singh A."/>
            <person name="Pinnaka A.K."/>
        </authorList>
    </citation>
    <scope>NUCLEOTIDE SEQUENCE [LARGE SCALE GENOMIC DNA]</scope>
    <source>
        <strain evidence="10 11">LW9</strain>
    </source>
</reference>
<organism evidence="10 11">
    <name type="scientific">Cecembia lonarensis (strain CCUG 58316 / KCTC 22772 / LW9)</name>
    <dbReference type="NCBI Taxonomy" id="1225176"/>
    <lineage>
        <taxon>Bacteria</taxon>
        <taxon>Pseudomonadati</taxon>
        <taxon>Bacteroidota</taxon>
        <taxon>Cytophagia</taxon>
        <taxon>Cytophagales</taxon>
        <taxon>Cyclobacteriaceae</taxon>
        <taxon>Cecembia</taxon>
    </lineage>
</organism>
<accession>K1LC01</accession>
<keyword evidence="11" id="KW-1185">Reference proteome</keyword>
<gene>
    <name evidence="10" type="primary">gltX_2</name>
    <name evidence="10" type="ORF">B879_01639</name>
</gene>
<dbReference type="InterPro" id="IPR020058">
    <property type="entry name" value="Glu/Gln-tRNA-synth_Ib_cat-dom"/>
</dbReference>
<evidence type="ECO:0000256" key="2">
    <source>
        <dbReference type="ARBA" id="ARBA00022723"/>
    </source>
</evidence>
<keyword evidence="3 7" id="KW-0547">Nucleotide-binding</keyword>
<keyword evidence="8" id="KW-1133">Transmembrane helix</keyword>
<keyword evidence="6 7" id="KW-0030">Aminoacyl-tRNA synthetase</keyword>
<feature type="transmembrane region" description="Helical" evidence="8">
    <location>
        <begin position="20"/>
        <end position="38"/>
    </location>
</feature>
<feature type="domain" description="Glutamyl/glutaminyl-tRNA synthetase class Ib catalytic" evidence="9">
    <location>
        <begin position="13"/>
        <end position="278"/>
    </location>
</feature>
<evidence type="ECO:0000313" key="10">
    <source>
        <dbReference type="EMBL" id="EKB49732.1"/>
    </source>
</evidence>
<dbReference type="GO" id="GO:0006424">
    <property type="term" value="P:glutamyl-tRNA aminoacylation"/>
    <property type="evidence" value="ECO:0007669"/>
    <property type="project" value="TreeGrafter"/>
</dbReference>
<evidence type="ECO:0000259" key="9">
    <source>
        <dbReference type="Pfam" id="PF00749"/>
    </source>
</evidence>
<dbReference type="InterPro" id="IPR049940">
    <property type="entry name" value="GluQ/Sye"/>
</dbReference>
<keyword evidence="1 7" id="KW-0436">Ligase</keyword>
<dbReference type="GO" id="GO:0005829">
    <property type="term" value="C:cytosol"/>
    <property type="evidence" value="ECO:0007669"/>
    <property type="project" value="TreeGrafter"/>
</dbReference>
<dbReference type="PANTHER" id="PTHR43311">
    <property type="entry name" value="GLUTAMATE--TRNA LIGASE"/>
    <property type="match status" value="1"/>
</dbReference>
<keyword evidence="5 7" id="KW-0067">ATP-binding</keyword>
<dbReference type="AlphaFoldDB" id="K1LC01"/>
<dbReference type="Gene3D" id="3.40.50.620">
    <property type="entry name" value="HUPs"/>
    <property type="match status" value="1"/>
</dbReference>
<dbReference type="EC" id="6.1.1.17" evidence="10"/>
<evidence type="ECO:0000256" key="8">
    <source>
        <dbReference type="SAM" id="Phobius"/>
    </source>
</evidence>
<evidence type="ECO:0000256" key="4">
    <source>
        <dbReference type="ARBA" id="ARBA00022833"/>
    </source>
</evidence>
<dbReference type="PROSITE" id="PS00178">
    <property type="entry name" value="AA_TRNA_LIGASE_I"/>
    <property type="match status" value="1"/>
</dbReference>
<sequence>MKVLQEQLKFKLTRYAPTPSGFLHLGNIFSFIFTYHIAKRFDAKIQLRIDDLDSERVKNKYLQDIFDTLDFLGLPYHLGPKNIKEFKEEYSQQNRRSLYDKAVETLKDSGQLFACDCSRKKIRNLHPKGYYTGYCHQRNLEFESPDVAWRMRLDGSSKIILNDLLKGRVESKVPQEIAFCIIRRKDGLPAYQLASLVDDLHYGTDLIVRGRDLWASSLVQVSIASQLPSNNFSKSLFLHHPLFKGPDNKKLSKSFGATSIRNLRKSGNKKEAIFRLIGAYLKLEKPLNCLEDFEFLSQLTNQSPQRKK</sequence>
<dbReference type="PRINTS" id="PR00987">
    <property type="entry name" value="TRNASYNTHGLU"/>
</dbReference>
<comment type="similarity">
    <text evidence="7">Belongs to the class-I aminoacyl-tRNA synthetase family.</text>
</comment>
<keyword evidence="4" id="KW-0862">Zinc</keyword>
<protein>
    <submittedName>
        <fullName evidence="10">Glutamate--tRNA ligase</fullName>
        <ecNumber evidence="10">6.1.1.17</ecNumber>
    </submittedName>
</protein>
<evidence type="ECO:0000256" key="5">
    <source>
        <dbReference type="ARBA" id="ARBA00022840"/>
    </source>
</evidence>
<dbReference type="GO" id="GO:0004818">
    <property type="term" value="F:glutamate-tRNA ligase activity"/>
    <property type="evidence" value="ECO:0007669"/>
    <property type="project" value="UniProtKB-EC"/>
</dbReference>
<name>K1LC01_CECL9</name>
<dbReference type="Proteomes" id="UP000004478">
    <property type="component" value="Unassembled WGS sequence"/>
</dbReference>
<dbReference type="InterPro" id="IPR000924">
    <property type="entry name" value="Glu/Gln-tRNA-synth"/>
</dbReference>
<dbReference type="InterPro" id="IPR001412">
    <property type="entry name" value="aa-tRNA-synth_I_CS"/>
</dbReference>
<dbReference type="InterPro" id="IPR014729">
    <property type="entry name" value="Rossmann-like_a/b/a_fold"/>
</dbReference>
<keyword evidence="2" id="KW-0479">Metal-binding</keyword>
<dbReference type="OrthoDB" id="9807503at2"/>
<keyword evidence="8" id="KW-0812">Transmembrane</keyword>
<evidence type="ECO:0000256" key="3">
    <source>
        <dbReference type="ARBA" id="ARBA00022741"/>
    </source>
</evidence>
<keyword evidence="8" id="KW-0472">Membrane</keyword>
<dbReference type="PANTHER" id="PTHR43311:SF1">
    <property type="entry name" value="GLUTAMYL-Q TRNA(ASP) SYNTHETASE"/>
    <property type="match status" value="1"/>
</dbReference>
<evidence type="ECO:0000256" key="7">
    <source>
        <dbReference type="RuleBase" id="RU363037"/>
    </source>
</evidence>
<dbReference type="Pfam" id="PF00749">
    <property type="entry name" value="tRNA-synt_1c"/>
    <property type="match status" value="1"/>
</dbReference>
<dbReference type="SUPFAM" id="SSF52374">
    <property type="entry name" value="Nucleotidylyl transferase"/>
    <property type="match status" value="1"/>
</dbReference>
<dbReference type="EMBL" id="AMGM01000019">
    <property type="protein sequence ID" value="EKB49732.1"/>
    <property type="molecule type" value="Genomic_DNA"/>
</dbReference>